<evidence type="ECO:0000313" key="2">
    <source>
        <dbReference type="EMBL" id="PJJ80444.1"/>
    </source>
</evidence>
<evidence type="ECO:0000313" key="3">
    <source>
        <dbReference type="Proteomes" id="UP000242687"/>
    </source>
</evidence>
<comment type="caution">
    <text evidence="2">The sequence shown here is derived from an EMBL/GenBank/DDBJ whole genome shotgun (WGS) entry which is preliminary data.</text>
</comment>
<organism evidence="2 3">
    <name type="scientific">Mucilaginibacter auburnensis</name>
    <dbReference type="NCBI Taxonomy" id="1457233"/>
    <lineage>
        <taxon>Bacteria</taxon>
        <taxon>Pseudomonadati</taxon>
        <taxon>Bacteroidota</taxon>
        <taxon>Sphingobacteriia</taxon>
        <taxon>Sphingobacteriales</taxon>
        <taxon>Sphingobacteriaceae</taxon>
        <taxon>Mucilaginibacter</taxon>
    </lineage>
</organism>
<dbReference type="AlphaFoldDB" id="A0A2H9VQ40"/>
<proteinExistence type="predicted"/>
<keyword evidence="1" id="KW-0732">Signal</keyword>
<protein>
    <recommendedName>
        <fullName evidence="4">MG2 domain-containing protein</fullName>
    </recommendedName>
</protein>
<reference evidence="2 3" key="1">
    <citation type="submission" date="2017-11" db="EMBL/GenBank/DDBJ databases">
        <title>Genomic Encyclopedia of Archaeal and Bacterial Type Strains, Phase II (KMG-II): From Individual Species to Whole Genera.</title>
        <authorList>
            <person name="Goeker M."/>
        </authorList>
    </citation>
    <scope>NUCLEOTIDE SEQUENCE [LARGE SCALE GENOMIC DNA]</scope>
    <source>
        <strain evidence="2 3">DSM 28175</strain>
    </source>
</reference>
<feature type="signal peptide" evidence="1">
    <location>
        <begin position="1"/>
        <end position="25"/>
    </location>
</feature>
<dbReference type="EMBL" id="PGFJ01000002">
    <property type="protein sequence ID" value="PJJ80444.1"/>
    <property type="molecule type" value="Genomic_DNA"/>
</dbReference>
<accession>A0A2H9VQ40</accession>
<dbReference type="Gene3D" id="2.60.40.1930">
    <property type="match status" value="1"/>
</dbReference>
<gene>
    <name evidence="2" type="ORF">CLV57_3595</name>
</gene>
<sequence length="816" mass="90900">MRFNRVLCCCIVVFAITLTSNFLYAQLASRQSDARSGRKTMFDSLLNLYGSKYRSPVLYVHFDKNVYSNNETIWFTGYLLNGADGLSYNTLSLVLVKDDNRSILMDDRFVINNGFCFGNTTIPDSVNAGAYTLIAYGNRISGDVPDAVFTQQITVKTGNQPTFNASLNPLDTSATLANQKVMLLVNFMDQKSAPVSVPVKFFVGDARKPVTTGAVKTANGQYIFNIPSSLLNMANNKLHVQVKYKAEVQDLSMVLPVASQPAQVLFFPEGGNLVNGIVNTIGWEVKSAEGKPLFANVVLYADKQVLDTVHNNGSGLGRFAFIPQKNKQYYLKLLGSNNNEVFNLPAIVNSPSLTVNKAVVNDTLIVDVHNNDPQRKLYLIGHNYSQTFFESVVENRVGQRMKIILKDVPRGLLQLTLVDSLGRPYADRLIFAHYNNTSRLEITTDNATYAARKKVKLNIKLTGLADNAAVSVAVVQANRVEMRNKNDIETYIHLRQKIGELPLKENYFSNTFFDKRDLEDLLLIKGWSRYKWTDVLKAEQNTLVSKETELKLSGKVTRLIGKFKPPVMLITLNPGAMYETDINGNFALPDSNILTEPNKTIGIMVANGDVADYKIDIVNPYDTVNKVLALNMSPVTIYTSAQQNSSDLSIPGTERAIQLKEVVIKDKKVDDVFYPKFGGIGANECGDYVCQYNILNCPNHRFASGNTPPIVGMSYQGRVYQGCQIMKVANKQTGLKFKGIYAAQEFYPSDYSEINPSQPEYLSTIYWKNQLLLKKGEVQEVSFYTGDITGPFKVIVQGITADDVIYGEAVFNVKKQ</sequence>
<feature type="chain" id="PRO_5014169264" description="MG2 domain-containing protein" evidence="1">
    <location>
        <begin position="26"/>
        <end position="816"/>
    </location>
</feature>
<evidence type="ECO:0000256" key="1">
    <source>
        <dbReference type="SAM" id="SignalP"/>
    </source>
</evidence>
<dbReference type="Proteomes" id="UP000242687">
    <property type="component" value="Unassembled WGS sequence"/>
</dbReference>
<keyword evidence="3" id="KW-1185">Reference proteome</keyword>
<evidence type="ECO:0008006" key="4">
    <source>
        <dbReference type="Google" id="ProtNLM"/>
    </source>
</evidence>
<name>A0A2H9VQ40_9SPHI</name>